<dbReference type="SUPFAM" id="SSF57667">
    <property type="entry name" value="beta-beta-alpha zinc fingers"/>
    <property type="match status" value="2"/>
</dbReference>
<evidence type="ECO:0000259" key="15">
    <source>
        <dbReference type="PROSITE" id="PS50157"/>
    </source>
</evidence>
<evidence type="ECO:0000256" key="2">
    <source>
        <dbReference type="ARBA" id="ARBA00022491"/>
    </source>
</evidence>
<dbReference type="FunFam" id="3.30.160.60:FF:000195">
    <property type="entry name" value="Hypermethylated in cancer 1 protein-like"/>
    <property type="match status" value="2"/>
</dbReference>
<evidence type="ECO:0000256" key="6">
    <source>
        <dbReference type="ARBA" id="ARBA00022833"/>
    </source>
</evidence>
<feature type="domain" description="C2H2-type" evidence="15">
    <location>
        <begin position="604"/>
        <end position="631"/>
    </location>
</feature>
<evidence type="ECO:0000256" key="7">
    <source>
        <dbReference type="ARBA" id="ARBA00023015"/>
    </source>
</evidence>
<feature type="domain" description="BTB" evidence="14">
    <location>
        <begin position="197"/>
        <end position="260"/>
    </location>
</feature>
<comment type="subcellular location">
    <subcellularLocation>
        <location evidence="1">Nucleus</location>
    </subcellularLocation>
</comment>
<keyword evidence="7" id="KW-0805">Transcription regulation</keyword>
<evidence type="ECO:0000256" key="9">
    <source>
        <dbReference type="ARBA" id="ARBA00023163"/>
    </source>
</evidence>
<feature type="compositionally biased region" description="Low complexity" evidence="13">
    <location>
        <begin position="568"/>
        <end position="580"/>
    </location>
</feature>
<evidence type="ECO:0000259" key="14">
    <source>
        <dbReference type="PROSITE" id="PS50097"/>
    </source>
</evidence>
<feature type="domain" description="C2H2-type" evidence="15">
    <location>
        <begin position="715"/>
        <end position="742"/>
    </location>
</feature>
<dbReference type="Gene3D" id="3.30.160.60">
    <property type="entry name" value="Classic Zinc Finger"/>
    <property type="match status" value="4"/>
</dbReference>
<evidence type="ECO:0000256" key="4">
    <source>
        <dbReference type="ARBA" id="ARBA00022737"/>
    </source>
</evidence>
<dbReference type="InterPro" id="IPR011333">
    <property type="entry name" value="SKP1/BTB/POZ_sf"/>
</dbReference>
<dbReference type="FunFam" id="3.30.160.60:FF:000746">
    <property type="entry name" value="hypermethylated in cancer 2 protein-like"/>
    <property type="match status" value="1"/>
</dbReference>
<evidence type="ECO:0000313" key="16">
    <source>
        <dbReference type="EMBL" id="KAK1785773.1"/>
    </source>
</evidence>
<dbReference type="PANTHER" id="PTHR24394">
    <property type="entry name" value="ZINC FINGER PROTEIN"/>
    <property type="match status" value="1"/>
</dbReference>
<dbReference type="InterPro" id="IPR013087">
    <property type="entry name" value="Znf_C2H2_type"/>
</dbReference>
<evidence type="ECO:0000256" key="5">
    <source>
        <dbReference type="ARBA" id="ARBA00022771"/>
    </source>
</evidence>
<evidence type="ECO:0000256" key="3">
    <source>
        <dbReference type="ARBA" id="ARBA00022723"/>
    </source>
</evidence>
<keyword evidence="6" id="KW-0862">Zinc</keyword>
<gene>
    <name evidence="16" type="ORF">P4O66_003153</name>
</gene>
<comment type="caution">
    <text evidence="16">The sequence shown here is derived from an EMBL/GenBank/DDBJ whole genome shotgun (WGS) entry which is preliminary data.</text>
</comment>
<dbReference type="Pfam" id="PF00651">
    <property type="entry name" value="BTB"/>
    <property type="match status" value="1"/>
</dbReference>
<evidence type="ECO:0000256" key="13">
    <source>
        <dbReference type="SAM" id="MobiDB-lite"/>
    </source>
</evidence>
<feature type="compositionally biased region" description="Acidic residues" evidence="13">
    <location>
        <begin position="512"/>
        <end position="523"/>
    </location>
</feature>
<dbReference type="SMART" id="SM00225">
    <property type="entry name" value="BTB"/>
    <property type="match status" value="1"/>
</dbReference>
<dbReference type="SUPFAM" id="SSF54695">
    <property type="entry name" value="POZ domain"/>
    <property type="match status" value="1"/>
</dbReference>
<dbReference type="InterPro" id="IPR000210">
    <property type="entry name" value="BTB/POZ_dom"/>
</dbReference>
<keyword evidence="4" id="KW-0677">Repeat</keyword>
<reference evidence="16" key="1">
    <citation type="submission" date="2023-03" db="EMBL/GenBank/DDBJ databases">
        <title>Electrophorus voltai genome.</title>
        <authorList>
            <person name="Bian C."/>
        </authorList>
    </citation>
    <scope>NUCLEOTIDE SEQUENCE</scope>
    <source>
        <strain evidence="16">CB-2022</strain>
        <tissue evidence="16">Muscle</tissue>
    </source>
</reference>
<feature type="domain" description="C2H2-type" evidence="15">
    <location>
        <begin position="771"/>
        <end position="798"/>
    </location>
</feature>
<keyword evidence="9" id="KW-0804">Transcription</keyword>
<dbReference type="PROSITE" id="PS00028">
    <property type="entry name" value="ZINC_FINGER_C2H2_1"/>
    <property type="match status" value="5"/>
</dbReference>
<evidence type="ECO:0000256" key="1">
    <source>
        <dbReference type="ARBA" id="ARBA00004123"/>
    </source>
</evidence>
<comment type="similarity">
    <text evidence="11">Belongs to the krueppel C2H2-type zinc-finger protein family. Hic subfamily.</text>
</comment>
<dbReference type="InterPro" id="IPR036236">
    <property type="entry name" value="Znf_C2H2_sf"/>
</dbReference>
<feature type="region of interest" description="Disordered" evidence="13">
    <location>
        <begin position="336"/>
        <end position="594"/>
    </location>
</feature>
<keyword evidence="17" id="KW-1185">Reference proteome</keyword>
<keyword evidence="8" id="KW-0238">DNA-binding</keyword>
<evidence type="ECO:0000313" key="17">
    <source>
        <dbReference type="Proteomes" id="UP001239994"/>
    </source>
</evidence>
<dbReference type="GO" id="GO:0000981">
    <property type="term" value="F:DNA-binding transcription factor activity, RNA polymerase II-specific"/>
    <property type="evidence" value="ECO:0007669"/>
    <property type="project" value="TreeGrafter"/>
</dbReference>
<dbReference type="Gene3D" id="3.30.710.10">
    <property type="entry name" value="Potassium Channel Kv1.1, Chain A"/>
    <property type="match status" value="1"/>
</dbReference>
<feature type="compositionally biased region" description="Low complexity" evidence="13">
    <location>
        <begin position="394"/>
        <end position="404"/>
    </location>
</feature>
<sequence>MSRVRASCGGEGTPGSVGEGGWRLWIADVVLWDFGRGGAIDPHWLGGTGKSQMHGAGRRSAASHYGELGRGVCEGRACRSISGEMLVLGGGVSGSSRPVARFKVTSADGRKETWAPVTGTTQMKEQHLGLRRFRGKGPGTDVHQLLKRFKGGGAGGDGNRLLPGGGLKTMLDAMEVPSHARHLLLQLNTQRTKGFLCDVIIVVQNALFRAHKNILAASSLYLKSLVVHDNLINLDHEMVSPGVFRVILDYIYTGRLSEGDPTCPTEPNIGAVLAAASYLQLLDLVALCKKKLKRNGKYHPMPRFLPSKISPSGMGGRLRVSTPVIQPCFPGGVMGSHALRGPPLEDQAPHPIYAPTQGPGPYPSAQVALPPQPGLRMTNDRNCSPIYGLDLSKKSPSSQSQQHPSHPHLSHPTDEEPEGELSRRASPLLSPSEGPGKMEAVQGAGSLTPHSFPLLSQPLAPHLPHLQRSSSQGQEPYPCPPSPEPPEEAGERGRDGPSIYRWVKNEPLPYSVDDEDEEDEDDIGGMGEQDKEAHHQHMNHHKNGEEKLTLSEGSYGRGVACDGEDENGTGSEETGSSEGRPSPPGPRGRYHMPYEPESFGDNLYVCIPCDKGFPSSEQLNAHVETHAEEELNHGAEVDSGNGTGKPAGASNGPAGLTNAGSLHSPFMESKVGQNLHAMGIGEMIRPYRCSSCDKTYKDPATLRQHEKTHWLTRPYPCSICGKKFTQRGTMTRHMRSHLGLKPFACDACGMRFTRQYRLTEHMRIHSGEKPYECQVCGGKFAQQRNLISHMKMHSSAGSAGGLVADGKLKMDFAEGIYPLSKYAAEHLGLKQEKASELLAQASQHLLADAKAMESLYPLSKLTAEHLGLAHDKMDILPMPATPQQLHAEARTIDRYSPS</sequence>
<evidence type="ECO:0000256" key="10">
    <source>
        <dbReference type="ARBA" id="ARBA00023242"/>
    </source>
</evidence>
<dbReference type="GO" id="GO:0005634">
    <property type="term" value="C:nucleus"/>
    <property type="evidence" value="ECO:0007669"/>
    <property type="project" value="UniProtKB-SubCell"/>
</dbReference>
<dbReference type="SMART" id="SM00355">
    <property type="entry name" value="ZnF_C2H2"/>
    <property type="match status" value="5"/>
</dbReference>
<evidence type="ECO:0008006" key="18">
    <source>
        <dbReference type="Google" id="ProtNLM"/>
    </source>
</evidence>
<organism evidence="16 17">
    <name type="scientific">Electrophorus voltai</name>
    <dbReference type="NCBI Taxonomy" id="2609070"/>
    <lineage>
        <taxon>Eukaryota</taxon>
        <taxon>Metazoa</taxon>
        <taxon>Chordata</taxon>
        <taxon>Craniata</taxon>
        <taxon>Vertebrata</taxon>
        <taxon>Euteleostomi</taxon>
        <taxon>Actinopterygii</taxon>
        <taxon>Neopterygii</taxon>
        <taxon>Teleostei</taxon>
        <taxon>Ostariophysi</taxon>
        <taxon>Gymnotiformes</taxon>
        <taxon>Gymnotoidei</taxon>
        <taxon>Gymnotidae</taxon>
        <taxon>Electrophorus</taxon>
    </lineage>
</organism>
<dbReference type="Proteomes" id="UP001239994">
    <property type="component" value="Unassembled WGS sequence"/>
</dbReference>
<name>A0AAD8YR36_9TELE</name>
<dbReference type="GO" id="GO:0008270">
    <property type="term" value="F:zinc ion binding"/>
    <property type="evidence" value="ECO:0007669"/>
    <property type="project" value="UniProtKB-KW"/>
</dbReference>
<dbReference type="Pfam" id="PF00096">
    <property type="entry name" value="zf-C2H2"/>
    <property type="match status" value="4"/>
</dbReference>
<dbReference type="PROSITE" id="PS50157">
    <property type="entry name" value="ZINC_FINGER_C2H2_2"/>
    <property type="match status" value="5"/>
</dbReference>
<evidence type="ECO:0000256" key="12">
    <source>
        <dbReference type="PROSITE-ProRule" id="PRU00042"/>
    </source>
</evidence>
<proteinExistence type="inferred from homology"/>
<dbReference type="AlphaFoldDB" id="A0AAD8YR36"/>
<dbReference type="FunFam" id="3.30.710.10:FF:000032">
    <property type="entry name" value="hypermethylated in cancer 2 protein-like"/>
    <property type="match status" value="1"/>
</dbReference>
<evidence type="ECO:0000256" key="8">
    <source>
        <dbReference type="ARBA" id="ARBA00023125"/>
    </source>
</evidence>
<accession>A0AAD8YR36</accession>
<keyword evidence="10" id="KW-0539">Nucleus</keyword>
<feature type="domain" description="C2H2-type" evidence="15">
    <location>
        <begin position="743"/>
        <end position="770"/>
    </location>
</feature>
<dbReference type="GO" id="GO:0003677">
    <property type="term" value="F:DNA binding"/>
    <property type="evidence" value="ECO:0007669"/>
    <property type="project" value="UniProtKB-KW"/>
</dbReference>
<keyword evidence="5 12" id="KW-0863">Zinc-finger</keyword>
<evidence type="ECO:0000256" key="11">
    <source>
        <dbReference type="ARBA" id="ARBA00060915"/>
    </source>
</evidence>
<keyword evidence="2" id="KW-0678">Repressor</keyword>
<dbReference type="PANTHER" id="PTHR24394:SF16">
    <property type="entry name" value="HYPERMETHYLATED IN CANCER 1 PROTEIN"/>
    <property type="match status" value="1"/>
</dbReference>
<feature type="domain" description="C2H2-type" evidence="15">
    <location>
        <begin position="687"/>
        <end position="714"/>
    </location>
</feature>
<keyword evidence="3" id="KW-0479">Metal-binding</keyword>
<dbReference type="EMBL" id="JAROKS010000025">
    <property type="protein sequence ID" value="KAK1785773.1"/>
    <property type="molecule type" value="Genomic_DNA"/>
</dbReference>
<dbReference type="PROSITE" id="PS50097">
    <property type="entry name" value="BTB"/>
    <property type="match status" value="1"/>
</dbReference>
<protein>
    <recommendedName>
        <fullName evidence="18">Hypermethylated in cancer 1</fullName>
    </recommendedName>
</protein>
<dbReference type="CDD" id="cd18333">
    <property type="entry name" value="BTB_POZ_ZBTB29_HIC1"/>
    <property type="match status" value="1"/>
</dbReference>
<feature type="region of interest" description="Disordered" evidence="13">
    <location>
        <begin position="634"/>
        <end position="662"/>
    </location>
</feature>